<dbReference type="InterPro" id="IPR050922">
    <property type="entry name" value="LytR/CpsA/Psr_CW_biosynth"/>
</dbReference>
<feature type="transmembrane region" description="Helical" evidence="3">
    <location>
        <begin position="30"/>
        <end position="54"/>
    </location>
</feature>
<evidence type="ECO:0000313" key="5">
    <source>
        <dbReference type="EMBL" id="MFC5988821.1"/>
    </source>
</evidence>
<protein>
    <submittedName>
        <fullName evidence="5">LCP family protein</fullName>
    </submittedName>
</protein>
<dbReference type="PANTHER" id="PTHR33392">
    <property type="entry name" value="POLYISOPRENYL-TEICHOIC ACID--PEPTIDOGLYCAN TEICHOIC ACID TRANSFERASE TAGU"/>
    <property type="match status" value="1"/>
</dbReference>
<keyword evidence="3" id="KW-0472">Membrane</keyword>
<sequence length="360" mass="39769">MTTQSTQPLPPRGGNKAVKKSKPKKRGKTVLKYVLIIFILLLLSAGAYAGYLWYKANQVLDDITVNNAKDATEEEMASVKPMTILLLGLDSREGLGLMNTDVIMALTMNPETKSATLVSIPRDTYIHPSGYSEGWKANAFYSIAKNNGYGEGEFGEVKTIFSEFLDIEMDYAVLINFEAFKDVVDALDGVYVEVDQDMRYVDTVDGTDINLKAGWQTLDGQDALDFVRYRKSNRGTGASSDQERNQRQQQVLSAIIDKIKSPTVVLSAGGLLDAVGDNVKTDLPKNQIIDIIQTYAGISSNNIEYIPLEGRWVSPYIELDPVKFEEAKQKLKQRLQADEAQTVIPEETGTDAESESANGQ</sequence>
<dbReference type="NCBIfam" id="TIGR00350">
    <property type="entry name" value="lytR_cpsA_psr"/>
    <property type="match status" value="1"/>
</dbReference>
<dbReference type="RefSeq" id="WP_379896328.1">
    <property type="nucleotide sequence ID" value="NZ_CBCSCT010000007.1"/>
</dbReference>
<name>A0ABW1IUT1_9BACL</name>
<keyword evidence="6" id="KW-1185">Reference proteome</keyword>
<evidence type="ECO:0000256" key="1">
    <source>
        <dbReference type="ARBA" id="ARBA00006068"/>
    </source>
</evidence>
<proteinExistence type="inferred from homology"/>
<dbReference type="Gene3D" id="3.40.630.190">
    <property type="entry name" value="LCP protein"/>
    <property type="match status" value="1"/>
</dbReference>
<feature type="domain" description="Cell envelope-related transcriptional attenuator" evidence="4">
    <location>
        <begin position="99"/>
        <end position="260"/>
    </location>
</feature>
<comment type="caution">
    <text evidence="5">The sequence shown here is derived from an EMBL/GenBank/DDBJ whole genome shotgun (WGS) entry which is preliminary data.</text>
</comment>
<evidence type="ECO:0000256" key="3">
    <source>
        <dbReference type="SAM" id="Phobius"/>
    </source>
</evidence>
<evidence type="ECO:0000313" key="6">
    <source>
        <dbReference type="Proteomes" id="UP001596250"/>
    </source>
</evidence>
<evidence type="ECO:0000259" key="4">
    <source>
        <dbReference type="Pfam" id="PF03816"/>
    </source>
</evidence>
<keyword evidence="3" id="KW-1133">Transmembrane helix</keyword>
<dbReference type="Proteomes" id="UP001596250">
    <property type="component" value="Unassembled WGS sequence"/>
</dbReference>
<organism evidence="5 6">
    <name type="scientific">Marinicrinis lubricantis</name>
    <dbReference type="NCBI Taxonomy" id="2086470"/>
    <lineage>
        <taxon>Bacteria</taxon>
        <taxon>Bacillati</taxon>
        <taxon>Bacillota</taxon>
        <taxon>Bacilli</taxon>
        <taxon>Bacillales</taxon>
        <taxon>Paenibacillaceae</taxon>
    </lineage>
</organism>
<gene>
    <name evidence="5" type="ORF">ACFPXP_20655</name>
</gene>
<dbReference type="InterPro" id="IPR004474">
    <property type="entry name" value="LytR_CpsA_psr"/>
</dbReference>
<feature type="region of interest" description="Disordered" evidence="2">
    <location>
        <begin position="1"/>
        <end position="23"/>
    </location>
</feature>
<evidence type="ECO:0000256" key="2">
    <source>
        <dbReference type="SAM" id="MobiDB-lite"/>
    </source>
</evidence>
<feature type="region of interest" description="Disordered" evidence="2">
    <location>
        <begin position="334"/>
        <end position="360"/>
    </location>
</feature>
<accession>A0ABW1IUT1</accession>
<keyword evidence="3" id="KW-0812">Transmembrane</keyword>
<dbReference type="Pfam" id="PF03816">
    <property type="entry name" value="LytR_cpsA_psr"/>
    <property type="match status" value="1"/>
</dbReference>
<dbReference type="PANTHER" id="PTHR33392:SF6">
    <property type="entry name" value="POLYISOPRENYL-TEICHOIC ACID--PEPTIDOGLYCAN TEICHOIC ACID TRANSFERASE TAGU"/>
    <property type="match status" value="1"/>
</dbReference>
<comment type="similarity">
    <text evidence="1">Belongs to the LytR/CpsA/Psr (LCP) family.</text>
</comment>
<reference evidence="6" key="1">
    <citation type="journal article" date="2019" name="Int. J. Syst. Evol. Microbiol.">
        <title>The Global Catalogue of Microorganisms (GCM) 10K type strain sequencing project: providing services to taxonomists for standard genome sequencing and annotation.</title>
        <authorList>
            <consortium name="The Broad Institute Genomics Platform"/>
            <consortium name="The Broad Institute Genome Sequencing Center for Infectious Disease"/>
            <person name="Wu L."/>
            <person name="Ma J."/>
        </authorList>
    </citation>
    <scope>NUCLEOTIDE SEQUENCE [LARGE SCALE GENOMIC DNA]</scope>
    <source>
        <strain evidence="6">CCM 8749</strain>
    </source>
</reference>
<dbReference type="EMBL" id="JBHSQV010000185">
    <property type="protein sequence ID" value="MFC5988821.1"/>
    <property type="molecule type" value="Genomic_DNA"/>
</dbReference>